<dbReference type="RefSeq" id="WP_281844435.1">
    <property type="nucleotide sequence ID" value="NZ_BSCH01000003.1"/>
</dbReference>
<evidence type="ECO:0000256" key="5">
    <source>
        <dbReference type="ARBA" id="ARBA00023172"/>
    </source>
</evidence>
<dbReference type="Proteomes" id="UP001145094">
    <property type="component" value="Unassembled WGS sequence"/>
</dbReference>
<dbReference type="GO" id="GO:0006310">
    <property type="term" value="P:DNA recombination"/>
    <property type="evidence" value="ECO:0007669"/>
    <property type="project" value="UniProtKB-KW"/>
</dbReference>
<dbReference type="InterPro" id="IPR002104">
    <property type="entry name" value="Integrase_catalytic"/>
</dbReference>
<dbReference type="Pfam" id="PF00589">
    <property type="entry name" value="Phage_integrase"/>
    <property type="match status" value="1"/>
</dbReference>
<sequence>MTQELEAFREYLIENERSENTISSYTESVKQFFTMFPEVSKKNMIEFKQRKISEGSPKTAANRCIAMNQYCEFIGAPECKVKAIKIHKQNTVENVPTLKEYEYLLECLQKDNDWKTYWMVRFLAKTGARASEFIRFERIHLEKGEATLWTKGKIRKILIPDELIEESKEYFSSIPDNKWMFPNRYGEQMGTRGLDGRIKKCVKYGLRKEILHAHAFRHLYAVQFLRHNKNIALLADLMGHESIDTTAIYLRLSAEEQKKQFNDAMDW</sequence>
<reference evidence="9" key="2">
    <citation type="submission" date="2022-11" db="EMBL/GenBank/DDBJ databases">
        <title>Draft genome sequence of Sellimonas catena strain 18CBH55.</title>
        <authorList>
            <person name="Atsushi H."/>
            <person name="Moriya O."/>
            <person name="Mitsuo S."/>
        </authorList>
    </citation>
    <scope>NUCLEOTIDE SEQUENCE</scope>
    <source>
        <strain evidence="9">18CBH55</strain>
    </source>
</reference>
<dbReference type="EMBL" id="BSCH01000003">
    <property type="protein sequence ID" value="GLG89145.1"/>
    <property type="molecule type" value="Genomic_DNA"/>
</dbReference>
<reference evidence="9" key="3">
    <citation type="journal article" date="2023" name="Int. J. Syst. Evol. Microbiol.">
        <title>Sellimonas catena sp. nov., isolated from human faeces.</title>
        <authorList>
            <person name="Hisatomi A."/>
            <person name="Ohkuma M."/>
            <person name="Sakamoto M."/>
        </authorList>
    </citation>
    <scope>NUCLEOTIDE SEQUENCE</scope>
    <source>
        <strain evidence="9">18CBH55</strain>
    </source>
</reference>
<evidence type="ECO:0000313" key="9">
    <source>
        <dbReference type="EMBL" id="GLG89145.1"/>
    </source>
</evidence>
<dbReference type="GO" id="GO:0003677">
    <property type="term" value="F:DNA binding"/>
    <property type="evidence" value="ECO:0007669"/>
    <property type="project" value="UniProtKB-UniRule"/>
</dbReference>
<proteinExistence type="inferred from homology"/>
<evidence type="ECO:0000256" key="4">
    <source>
        <dbReference type="ARBA" id="ARBA00023125"/>
    </source>
</evidence>
<feature type="domain" description="Tyr recombinase" evidence="7">
    <location>
        <begin position="91"/>
        <end position="262"/>
    </location>
</feature>
<dbReference type="InterPro" id="IPR004107">
    <property type="entry name" value="Integrase_SAM-like_N"/>
</dbReference>
<dbReference type="InterPro" id="IPR013762">
    <property type="entry name" value="Integrase-like_cat_sf"/>
</dbReference>
<keyword evidence="3" id="KW-0229">DNA integration</keyword>
<evidence type="ECO:0000256" key="6">
    <source>
        <dbReference type="PROSITE-ProRule" id="PRU01248"/>
    </source>
</evidence>
<evidence type="ECO:0000256" key="1">
    <source>
        <dbReference type="ARBA" id="ARBA00003283"/>
    </source>
</evidence>
<dbReference type="SUPFAM" id="SSF56349">
    <property type="entry name" value="DNA breaking-rejoining enzymes"/>
    <property type="match status" value="1"/>
</dbReference>
<comment type="caution">
    <text evidence="9">The sequence shown here is derived from an EMBL/GenBank/DDBJ whole genome shotgun (WGS) entry which is preliminary data.</text>
</comment>
<dbReference type="InterPro" id="IPR010998">
    <property type="entry name" value="Integrase_recombinase_N"/>
</dbReference>
<dbReference type="PANTHER" id="PTHR30349:SF89">
    <property type="entry name" value="INTEGRASE_RECOMBINASE"/>
    <property type="match status" value="1"/>
</dbReference>
<dbReference type="GO" id="GO:0015074">
    <property type="term" value="P:DNA integration"/>
    <property type="evidence" value="ECO:0007669"/>
    <property type="project" value="UniProtKB-KW"/>
</dbReference>
<organism evidence="9 10">
    <name type="scientific">Sellimonas catena</name>
    <dbReference type="NCBI Taxonomy" id="2994035"/>
    <lineage>
        <taxon>Bacteria</taxon>
        <taxon>Bacillati</taxon>
        <taxon>Bacillota</taxon>
        <taxon>Clostridia</taxon>
        <taxon>Lachnospirales</taxon>
        <taxon>Lachnospiraceae</taxon>
        <taxon>Sellimonas</taxon>
    </lineage>
</organism>
<dbReference type="PROSITE" id="PS51898">
    <property type="entry name" value="TYR_RECOMBINASE"/>
    <property type="match status" value="1"/>
</dbReference>
<dbReference type="InterPro" id="IPR050090">
    <property type="entry name" value="Tyrosine_recombinase_XerCD"/>
</dbReference>
<comment type="function">
    <text evidence="1">Site-specific tyrosine recombinase, which acts by catalyzing the cutting and rejoining of the recombining DNA molecules.</text>
</comment>
<keyword evidence="5" id="KW-0233">DNA recombination</keyword>
<evidence type="ECO:0000256" key="2">
    <source>
        <dbReference type="ARBA" id="ARBA00008857"/>
    </source>
</evidence>
<evidence type="ECO:0000256" key="3">
    <source>
        <dbReference type="ARBA" id="ARBA00022908"/>
    </source>
</evidence>
<protein>
    <submittedName>
        <fullName evidence="9">Integrase</fullName>
    </submittedName>
</protein>
<dbReference type="PROSITE" id="PS51900">
    <property type="entry name" value="CB"/>
    <property type="match status" value="1"/>
</dbReference>
<feature type="domain" description="Core-binding (CB)" evidence="8">
    <location>
        <begin position="1"/>
        <end position="75"/>
    </location>
</feature>
<dbReference type="Pfam" id="PF02899">
    <property type="entry name" value="Phage_int_SAM_1"/>
    <property type="match status" value="1"/>
</dbReference>
<evidence type="ECO:0000259" key="7">
    <source>
        <dbReference type="PROSITE" id="PS51898"/>
    </source>
</evidence>
<keyword evidence="4 6" id="KW-0238">DNA-binding</keyword>
<dbReference type="InterPro" id="IPR011010">
    <property type="entry name" value="DNA_brk_join_enz"/>
</dbReference>
<reference evidence="9" key="1">
    <citation type="submission" date="2022-11" db="EMBL/GenBank/DDBJ databases">
        <title>Draft genome sequence of Sellimonas catena strain 18CBH55.</title>
        <authorList>
            <person name="Hisatomi A."/>
            <person name="Ohkuma M."/>
            <person name="Sakamoto M."/>
        </authorList>
    </citation>
    <scope>NUCLEOTIDE SEQUENCE</scope>
    <source>
        <strain evidence="9">18CBH55</strain>
    </source>
</reference>
<dbReference type="PANTHER" id="PTHR30349">
    <property type="entry name" value="PHAGE INTEGRASE-RELATED"/>
    <property type="match status" value="1"/>
</dbReference>
<dbReference type="AlphaFoldDB" id="A0A9W6CAR4"/>
<accession>A0A9W6CAR4</accession>
<gene>
    <name evidence="9" type="ORF">Selli2_05720</name>
</gene>
<name>A0A9W6CAR4_9FIRM</name>
<evidence type="ECO:0000259" key="8">
    <source>
        <dbReference type="PROSITE" id="PS51900"/>
    </source>
</evidence>
<dbReference type="Gene3D" id="1.10.443.10">
    <property type="entry name" value="Intergrase catalytic core"/>
    <property type="match status" value="1"/>
</dbReference>
<dbReference type="InterPro" id="IPR044068">
    <property type="entry name" value="CB"/>
</dbReference>
<comment type="similarity">
    <text evidence="2">Belongs to the 'phage' integrase family.</text>
</comment>
<evidence type="ECO:0000313" key="10">
    <source>
        <dbReference type="Proteomes" id="UP001145094"/>
    </source>
</evidence>
<dbReference type="Gene3D" id="1.10.150.130">
    <property type="match status" value="1"/>
</dbReference>